<protein>
    <submittedName>
        <fullName evidence="2">Zinc finger protein 706</fullName>
    </submittedName>
</protein>
<dbReference type="EMBL" id="GEEE01008206">
    <property type="protein sequence ID" value="JAP55019.1"/>
    <property type="molecule type" value="Transcribed_RNA"/>
</dbReference>
<dbReference type="AlphaFoldDB" id="A0A0X3PTU8"/>
<evidence type="ECO:0000256" key="1">
    <source>
        <dbReference type="SAM" id="MobiDB-lite"/>
    </source>
</evidence>
<sequence>MNITGRSKSKIRQIRAPLVLQASRSWDVCSRSAFCRFWDLAFEPCKLRKSKPIRQPPFFCGQLPNVSFVVSDSFLCPFAETGASANHEPSRPHRTETSVKWRI</sequence>
<gene>
    <name evidence="2" type="primary">ZN706</name>
    <name evidence="2" type="ORF">TR165441</name>
</gene>
<accession>A0A0X3PTU8</accession>
<feature type="compositionally biased region" description="Basic and acidic residues" evidence="1">
    <location>
        <begin position="88"/>
        <end position="103"/>
    </location>
</feature>
<reference evidence="2" key="1">
    <citation type="submission" date="2016-01" db="EMBL/GenBank/DDBJ databases">
        <title>Reference transcriptome for the parasite Schistocephalus solidus: insights into the molecular evolution of parasitism.</title>
        <authorList>
            <person name="Hebert F.O."/>
            <person name="Grambauer S."/>
            <person name="Barber I."/>
            <person name="Landry C.R."/>
            <person name="Aubin-Horth N."/>
        </authorList>
    </citation>
    <scope>NUCLEOTIDE SEQUENCE</scope>
</reference>
<name>A0A0X3PTU8_SCHSO</name>
<feature type="region of interest" description="Disordered" evidence="1">
    <location>
        <begin position="83"/>
        <end position="103"/>
    </location>
</feature>
<evidence type="ECO:0000313" key="2">
    <source>
        <dbReference type="EMBL" id="JAP55019.1"/>
    </source>
</evidence>
<proteinExistence type="predicted"/>
<organism evidence="2">
    <name type="scientific">Schistocephalus solidus</name>
    <name type="common">Tapeworm</name>
    <dbReference type="NCBI Taxonomy" id="70667"/>
    <lineage>
        <taxon>Eukaryota</taxon>
        <taxon>Metazoa</taxon>
        <taxon>Spiralia</taxon>
        <taxon>Lophotrochozoa</taxon>
        <taxon>Platyhelminthes</taxon>
        <taxon>Cestoda</taxon>
        <taxon>Eucestoda</taxon>
        <taxon>Diphyllobothriidea</taxon>
        <taxon>Diphyllobothriidae</taxon>
        <taxon>Schistocephalus</taxon>
    </lineage>
</organism>